<keyword evidence="5 8" id="KW-1133">Transmembrane helix</keyword>
<dbReference type="PANTHER" id="PTHR21421">
    <property type="entry name" value="GUSTATORY RECEPTOR"/>
    <property type="match status" value="1"/>
</dbReference>
<evidence type="ECO:0000256" key="6">
    <source>
        <dbReference type="ARBA" id="ARBA00023136"/>
    </source>
</evidence>
<accession>A0A346TLL1</accession>
<evidence type="ECO:0000256" key="7">
    <source>
        <dbReference type="ARBA" id="ARBA00023170"/>
    </source>
</evidence>
<keyword evidence="7 9" id="KW-0675">Receptor</keyword>
<keyword evidence="6 8" id="KW-0472">Membrane</keyword>
<dbReference type="EMBL" id="MF685369">
    <property type="protein sequence ID" value="AXU39961.1"/>
    <property type="molecule type" value="mRNA"/>
</dbReference>
<name>A0A346TLL1_9HYME</name>
<evidence type="ECO:0000256" key="8">
    <source>
        <dbReference type="SAM" id="Phobius"/>
    </source>
</evidence>
<dbReference type="GO" id="GO:0033041">
    <property type="term" value="F:sweet taste receptor activity"/>
    <property type="evidence" value="ECO:0007669"/>
    <property type="project" value="TreeGrafter"/>
</dbReference>
<evidence type="ECO:0000256" key="1">
    <source>
        <dbReference type="ARBA" id="ARBA00004651"/>
    </source>
</evidence>
<sequence length="175" mass="19678">MNNYLSVFSFLEIMPEWWWAEARSDFNRLASLSRVVDSYIAGIVLLSFGTNLYFICIQLMYSFDGMANVVRTIYLCFSFAWLLGRTAAVSLSAASVHDESLLPAPILYGVNATSYSTEVVRFLTQVTTDNIGLTGMKFFSITRSLVLTVAGTIVTYELVLVQFNAVQQELEQEFL</sequence>
<evidence type="ECO:0000256" key="2">
    <source>
        <dbReference type="ARBA" id="ARBA00005327"/>
    </source>
</evidence>
<feature type="transmembrane region" description="Helical" evidence="8">
    <location>
        <begin position="39"/>
        <end position="61"/>
    </location>
</feature>
<feature type="transmembrane region" description="Helical" evidence="8">
    <location>
        <begin position="145"/>
        <end position="165"/>
    </location>
</feature>
<protein>
    <submittedName>
        <fullName evidence="9">Gustatory receptor</fullName>
    </submittedName>
</protein>
<dbReference type="InterPro" id="IPR009318">
    <property type="entry name" value="Gustatory_rcpt"/>
</dbReference>
<comment type="similarity">
    <text evidence="2">Belongs to the insect chemoreceptor superfamily. Gustatory receptor (GR) family. Gr5a subfamily.</text>
</comment>
<comment type="subcellular location">
    <subcellularLocation>
        <location evidence="1">Cell membrane</location>
        <topology evidence="1">Multi-pass membrane protein</topology>
    </subcellularLocation>
</comment>
<keyword evidence="4 8" id="KW-0812">Transmembrane</keyword>
<proteinExistence type="evidence at transcript level"/>
<dbReference type="Pfam" id="PF06151">
    <property type="entry name" value="Trehalose_recp"/>
    <property type="match status" value="1"/>
</dbReference>
<evidence type="ECO:0000256" key="3">
    <source>
        <dbReference type="ARBA" id="ARBA00022475"/>
    </source>
</evidence>
<evidence type="ECO:0000256" key="5">
    <source>
        <dbReference type="ARBA" id="ARBA00022989"/>
    </source>
</evidence>
<evidence type="ECO:0000256" key="4">
    <source>
        <dbReference type="ARBA" id="ARBA00022692"/>
    </source>
</evidence>
<reference evidence="9" key="1">
    <citation type="submission" date="2017-08" db="EMBL/GenBank/DDBJ databases">
        <authorList>
            <person name="de Groot N.N."/>
        </authorList>
    </citation>
    <scope>NUCLEOTIDE SEQUENCE</scope>
</reference>
<keyword evidence="3" id="KW-1003">Cell membrane</keyword>
<dbReference type="AlphaFoldDB" id="A0A346TLL1"/>
<dbReference type="GO" id="GO:0005886">
    <property type="term" value="C:plasma membrane"/>
    <property type="evidence" value="ECO:0007669"/>
    <property type="project" value="UniProtKB-SubCell"/>
</dbReference>
<feature type="transmembrane region" description="Helical" evidence="8">
    <location>
        <begin position="106"/>
        <end position="124"/>
    </location>
</feature>
<dbReference type="PANTHER" id="PTHR21421:SF29">
    <property type="entry name" value="GUSTATORY RECEPTOR 5A FOR TREHALOSE-RELATED"/>
    <property type="match status" value="1"/>
</dbReference>
<organism evidence="9">
    <name type="scientific">Meteorus pulchricornis</name>
    <dbReference type="NCBI Taxonomy" id="51522"/>
    <lineage>
        <taxon>Eukaryota</taxon>
        <taxon>Metazoa</taxon>
        <taxon>Ecdysozoa</taxon>
        <taxon>Arthropoda</taxon>
        <taxon>Hexapoda</taxon>
        <taxon>Insecta</taxon>
        <taxon>Pterygota</taxon>
        <taxon>Neoptera</taxon>
        <taxon>Endopterygota</taxon>
        <taxon>Hymenoptera</taxon>
        <taxon>Apocrita</taxon>
        <taxon>Ichneumonoidea</taxon>
        <taxon>Braconidae</taxon>
        <taxon>Meteorinae</taxon>
        <taxon>Meteorus</taxon>
    </lineage>
</organism>
<evidence type="ECO:0000313" key="9">
    <source>
        <dbReference type="EMBL" id="AXU39961.1"/>
    </source>
</evidence>
<feature type="transmembrane region" description="Helical" evidence="8">
    <location>
        <begin position="73"/>
        <end position="94"/>
    </location>
</feature>